<dbReference type="Proteomes" id="UP000193719">
    <property type="component" value="Unassembled WGS sequence"/>
</dbReference>
<evidence type="ECO:0000313" key="2">
    <source>
        <dbReference type="Proteomes" id="UP000193719"/>
    </source>
</evidence>
<gene>
    <name evidence="1" type="ORF">BCR36DRAFT_289697</name>
</gene>
<name>A0A1Y1VAQ8_9FUNG</name>
<sequence length="206" mass="24658">MCEPRNINNNFFNQQILSKFKINNFKIVNDNYIFQIPTGYPVLNFIENFPLFKNISFTKSSTKRYINKKYVVKCNTAYKYSNWLRKNSVLCSTNRLDDEYQLTNWGIEKLKYNKIKKKKDIKVYSWKIRCSGNNLCQRECGEIGKCSEKCNFSNKDYVKQHYKEFQKHKCNEVISFDVYLSNIDITEISFSVNFHKPIEYSIKDLK</sequence>
<reference evidence="1 2" key="1">
    <citation type="submission" date="2016-08" db="EMBL/GenBank/DDBJ databases">
        <title>Genomes of anaerobic fungi encode conserved fungal cellulosomes for biomass hydrolysis.</title>
        <authorList>
            <consortium name="DOE Joint Genome Institute"/>
            <person name="Haitjema C.H."/>
            <person name="Gilmore S.P."/>
            <person name="Henske J.K."/>
            <person name="Solomon K.V."/>
            <person name="De Groot R."/>
            <person name="Kuo A."/>
            <person name="Mondo S.J."/>
            <person name="Salamov A.A."/>
            <person name="Labutti K."/>
            <person name="Zhao Z."/>
            <person name="Chiniquy J."/>
            <person name="Barry K."/>
            <person name="Brewer H.M."/>
            <person name="Purvine S.O."/>
            <person name="Wright A.T."/>
            <person name="Boxma B."/>
            <person name="Van Alen T."/>
            <person name="Hackstein J.H."/>
            <person name="Baker S.E."/>
            <person name="Grigoriev I.V."/>
            <person name="O'Malley M.A."/>
        </authorList>
    </citation>
    <scope>NUCLEOTIDE SEQUENCE [LARGE SCALE GENOMIC DNA]</scope>
    <source>
        <strain evidence="2">finn</strain>
    </source>
</reference>
<keyword evidence="2" id="KW-1185">Reference proteome</keyword>
<reference evidence="1 2" key="2">
    <citation type="submission" date="2016-08" db="EMBL/GenBank/DDBJ databases">
        <title>Pervasive Adenine N6-methylation of Active Genes in Fungi.</title>
        <authorList>
            <consortium name="DOE Joint Genome Institute"/>
            <person name="Mondo S.J."/>
            <person name="Dannebaum R.O."/>
            <person name="Kuo R.C."/>
            <person name="Labutti K."/>
            <person name="Haridas S."/>
            <person name="Kuo A."/>
            <person name="Salamov A."/>
            <person name="Ahrendt S.R."/>
            <person name="Lipzen A."/>
            <person name="Sullivan W."/>
            <person name="Andreopoulos W.B."/>
            <person name="Clum A."/>
            <person name="Lindquist E."/>
            <person name="Daum C."/>
            <person name="Ramamoorthy G.K."/>
            <person name="Gryganskyi A."/>
            <person name="Culley D."/>
            <person name="Magnuson J.K."/>
            <person name="James T.Y."/>
            <person name="O'Malley M.A."/>
            <person name="Stajich J.E."/>
            <person name="Spatafora J.W."/>
            <person name="Visel A."/>
            <person name="Grigoriev I.V."/>
        </authorList>
    </citation>
    <scope>NUCLEOTIDE SEQUENCE [LARGE SCALE GENOMIC DNA]</scope>
    <source>
        <strain evidence="2">finn</strain>
    </source>
</reference>
<dbReference type="STRING" id="1754191.A0A1Y1VAQ8"/>
<proteinExistence type="predicted"/>
<dbReference type="EMBL" id="MCFH01000020">
    <property type="protein sequence ID" value="ORX50648.1"/>
    <property type="molecule type" value="Genomic_DNA"/>
</dbReference>
<evidence type="ECO:0000313" key="1">
    <source>
        <dbReference type="EMBL" id="ORX50648.1"/>
    </source>
</evidence>
<organism evidence="1 2">
    <name type="scientific">Piromyces finnis</name>
    <dbReference type="NCBI Taxonomy" id="1754191"/>
    <lineage>
        <taxon>Eukaryota</taxon>
        <taxon>Fungi</taxon>
        <taxon>Fungi incertae sedis</taxon>
        <taxon>Chytridiomycota</taxon>
        <taxon>Chytridiomycota incertae sedis</taxon>
        <taxon>Neocallimastigomycetes</taxon>
        <taxon>Neocallimastigales</taxon>
        <taxon>Neocallimastigaceae</taxon>
        <taxon>Piromyces</taxon>
    </lineage>
</organism>
<comment type="caution">
    <text evidence="1">The sequence shown here is derived from an EMBL/GenBank/DDBJ whole genome shotgun (WGS) entry which is preliminary data.</text>
</comment>
<dbReference type="AlphaFoldDB" id="A0A1Y1VAQ8"/>
<protein>
    <submittedName>
        <fullName evidence="1">Uncharacterized protein</fullName>
    </submittedName>
</protein>
<accession>A0A1Y1VAQ8</accession>
<dbReference type="OrthoDB" id="2421874at2759"/>